<keyword evidence="3" id="KW-1185">Reference proteome</keyword>
<protein>
    <recommendedName>
        <fullName evidence="4">DUF1344 domain-containing protein</fullName>
    </recommendedName>
</protein>
<evidence type="ECO:0008006" key="4">
    <source>
        <dbReference type="Google" id="ProtNLM"/>
    </source>
</evidence>
<evidence type="ECO:0000313" key="3">
    <source>
        <dbReference type="Proteomes" id="UP000630149"/>
    </source>
</evidence>
<comment type="caution">
    <text evidence="2">The sequence shown here is derived from an EMBL/GenBank/DDBJ whole genome shotgun (WGS) entry which is preliminary data.</text>
</comment>
<accession>A0A917JZX6</accession>
<reference evidence="2" key="2">
    <citation type="submission" date="2020-09" db="EMBL/GenBank/DDBJ databases">
        <authorList>
            <person name="Sun Q."/>
            <person name="Ohkuma M."/>
        </authorList>
    </citation>
    <scope>NUCLEOTIDE SEQUENCE</scope>
    <source>
        <strain evidence="2">JCM 13919</strain>
    </source>
</reference>
<keyword evidence="1" id="KW-0732">Signal</keyword>
<dbReference type="RefSeq" id="WP_131777412.1">
    <property type="nucleotide sequence ID" value="NZ_BMOB01000013.1"/>
</dbReference>
<feature type="chain" id="PRO_5037102783" description="DUF1344 domain-containing protein" evidence="1">
    <location>
        <begin position="21"/>
        <end position="95"/>
    </location>
</feature>
<reference evidence="2" key="1">
    <citation type="journal article" date="2014" name="Int. J. Syst. Evol. Microbiol.">
        <title>Complete genome sequence of Corynebacterium casei LMG S-19264T (=DSM 44701T), isolated from a smear-ripened cheese.</title>
        <authorList>
            <consortium name="US DOE Joint Genome Institute (JGI-PGF)"/>
            <person name="Walter F."/>
            <person name="Albersmeier A."/>
            <person name="Kalinowski J."/>
            <person name="Ruckert C."/>
        </authorList>
    </citation>
    <scope>NUCLEOTIDE SEQUENCE</scope>
    <source>
        <strain evidence="2">JCM 13919</strain>
    </source>
</reference>
<organism evidence="2 3">
    <name type="scientific">Legionella impletisoli</name>
    <dbReference type="NCBI Taxonomy" id="343510"/>
    <lineage>
        <taxon>Bacteria</taxon>
        <taxon>Pseudomonadati</taxon>
        <taxon>Pseudomonadota</taxon>
        <taxon>Gammaproteobacteria</taxon>
        <taxon>Legionellales</taxon>
        <taxon>Legionellaceae</taxon>
        <taxon>Legionella</taxon>
    </lineage>
</organism>
<proteinExistence type="predicted"/>
<evidence type="ECO:0000256" key="1">
    <source>
        <dbReference type="SAM" id="SignalP"/>
    </source>
</evidence>
<dbReference type="EMBL" id="BMOB01000013">
    <property type="protein sequence ID" value="GGI92641.1"/>
    <property type="molecule type" value="Genomic_DNA"/>
</dbReference>
<gene>
    <name evidence="2" type="ORF">GCM10007966_21560</name>
</gene>
<dbReference type="Proteomes" id="UP000630149">
    <property type="component" value="Unassembled WGS sequence"/>
</dbReference>
<evidence type="ECO:0000313" key="2">
    <source>
        <dbReference type="EMBL" id="GGI92641.1"/>
    </source>
</evidence>
<sequence length="95" mass="10153">MKRLLLGTAAMVFFVGTGFAVDDVIADVTAARDGVALTDAGTLLLETDKGTQIKVHVPKEEQDKLKDVKHGDTVKLIGSGVLGEGIREREEEMGE</sequence>
<feature type="signal peptide" evidence="1">
    <location>
        <begin position="1"/>
        <end position="20"/>
    </location>
</feature>
<name>A0A917JZX6_9GAMM</name>
<dbReference type="AlphaFoldDB" id="A0A917JZX6"/>